<protein>
    <submittedName>
        <fullName evidence="10">Elongation factor RNA polymerase II</fullName>
    </submittedName>
</protein>
<keyword evidence="11" id="KW-1185">Reference proteome</keyword>
<dbReference type="AlphaFoldDB" id="A0A3P8V2P2"/>
<dbReference type="Proteomes" id="UP000265120">
    <property type="component" value="Chromosome 2"/>
</dbReference>
<evidence type="ECO:0000256" key="2">
    <source>
        <dbReference type="ARBA" id="ARBA00009171"/>
    </source>
</evidence>
<dbReference type="PROSITE" id="PS51980">
    <property type="entry name" value="OCEL"/>
    <property type="match status" value="1"/>
</dbReference>
<dbReference type="GO" id="GO:0032968">
    <property type="term" value="P:positive regulation of transcription elongation by RNA polymerase II"/>
    <property type="evidence" value="ECO:0007669"/>
    <property type="project" value="TreeGrafter"/>
</dbReference>
<dbReference type="Gene3D" id="6.10.140.340">
    <property type="match status" value="1"/>
</dbReference>
<dbReference type="CTD" id="8178"/>
<feature type="compositionally biased region" description="Low complexity" evidence="7">
    <location>
        <begin position="460"/>
        <end position="478"/>
    </location>
</feature>
<evidence type="ECO:0000313" key="10">
    <source>
        <dbReference type="Ensembl" id="ENSCSEP00000008827.1"/>
    </source>
</evidence>
<accession>A0A3P8V2P2</accession>
<dbReference type="PANTHER" id="PTHR23288:SF9">
    <property type="entry name" value="RNA POLYMERASE II ELONGATION FACTOR ELL"/>
    <property type="match status" value="1"/>
</dbReference>
<evidence type="ECO:0000256" key="7">
    <source>
        <dbReference type="SAM" id="MobiDB-lite"/>
    </source>
</evidence>
<dbReference type="SUPFAM" id="SSF144292">
    <property type="entry name" value="occludin/ELL-like"/>
    <property type="match status" value="1"/>
</dbReference>
<dbReference type="InterPro" id="IPR019464">
    <property type="entry name" value="ELL_N"/>
</dbReference>
<dbReference type="InParanoid" id="A0A3P8V2P2"/>
<dbReference type="InterPro" id="IPR031176">
    <property type="entry name" value="ELL/occludin"/>
</dbReference>
<reference evidence="10 11" key="1">
    <citation type="journal article" date="2014" name="Nat. Genet.">
        <title>Whole-genome sequence of a flatfish provides insights into ZW sex chromosome evolution and adaptation to a benthic lifestyle.</title>
        <authorList>
            <person name="Chen S."/>
            <person name="Zhang G."/>
            <person name="Shao C."/>
            <person name="Huang Q."/>
            <person name="Liu G."/>
            <person name="Zhang P."/>
            <person name="Song W."/>
            <person name="An N."/>
            <person name="Chalopin D."/>
            <person name="Volff J.N."/>
            <person name="Hong Y."/>
            <person name="Li Q."/>
            <person name="Sha Z."/>
            <person name="Zhou H."/>
            <person name="Xie M."/>
            <person name="Yu Q."/>
            <person name="Liu Y."/>
            <person name="Xiang H."/>
            <person name="Wang N."/>
            <person name="Wu K."/>
            <person name="Yang C."/>
            <person name="Zhou Q."/>
            <person name="Liao X."/>
            <person name="Yang L."/>
            <person name="Hu Q."/>
            <person name="Zhang J."/>
            <person name="Meng L."/>
            <person name="Jin L."/>
            <person name="Tian Y."/>
            <person name="Lian J."/>
            <person name="Yang J."/>
            <person name="Miao G."/>
            <person name="Liu S."/>
            <person name="Liang Z."/>
            <person name="Yan F."/>
            <person name="Li Y."/>
            <person name="Sun B."/>
            <person name="Zhang H."/>
            <person name="Zhang J."/>
            <person name="Zhu Y."/>
            <person name="Du M."/>
            <person name="Zhao Y."/>
            <person name="Schartl M."/>
            <person name="Tang Q."/>
            <person name="Wang J."/>
        </authorList>
    </citation>
    <scope>NUCLEOTIDE SEQUENCE</scope>
</reference>
<dbReference type="GO" id="GO:0042795">
    <property type="term" value="P:snRNA transcription by RNA polymerase II"/>
    <property type="evidence" value="ECO:0007669"/>
    <property type="project" value="TreeGrafter"/>
</dbReference>
<keyword evidence="4" id="KW-0804">Transcription</keyword>
<comment type="similarity">
    <text evidence="2 6">Belongs to the ELL/occludin family.</text>
</comment>
<feature type="domain" description="OCEL" evidence="9">
    <location>
        <begin position="580"/>
        <end position="690"/>
    </location>
</feature>
<comment type="subcellular location">
    <subcellularLocation>
        <location evidence="1">Nucleus</location>
    </subcellularLocation>
</comment>
<evidence type="ECO:0000256" key="1">
    <source>
        <dbReference type="ARBA" id="ARBA00004123"/>
    </source>
</evidence>
<evidence type="ECO:0000256" key="4">
    <source>
        <dbReference type="ARBA" id="ARBA00023163"/>
    </source>
</evidence>
<dbReference type="KEGG" id="csem:103376634"/>
<proteinExistence type="inferred from homology"/>
<evidence type="ECO:0000256" key="8">
    <source>
        <dbReference type="SAM" id="SignalP"/>
    </source>
</evidence>
<evidence type="ECO:0000313" key="11">
    <source>
        <dbReference type="Proteomes" id="UP000265120"/>
    </source>
</evidence>
<dbReference type="PANTHER" id="PTHR23288">
    <property type="entry name" value="OCCLUDIN AND RNA POLYMERASE II ELONGATION FACTOR ELL"/>
    <property type="match status" value="1"/>
</dbReference>
<dbReference type="GO" id="GO:0008023">
    <property type="term" value="C:transcription elongation factor complex"/>
    <property type="evidence" value="ECO:0007669"/>
    <property type="project" value="InterPro"/>
</dbReference>
<dbReference type="GO" id="GO:0000987">
    <property type="term" value="F:cis-regulatory region sequence-specific DNA binding"/>
    <property type="evidence" value="ECO:0007669"/>
    <property type="project" value="TreeGrafter"/>
</dbReference>
<feature type="compositionally biased region" description="Polar residues" evidence="7">
    <location>
        <begin position="405"/>
        <end position="414"/>
    </location>
</feature>
<dbReference type="InterPro" id="IPR036390">
    <property type="entry name" value="WH_DNA-bd_sf"/>
</dbReference>
<reference evidence="10" key="3">
    <citation type="submission" date="2025-09" db="UniProtKB">
        <authorList>
            <consortium name="Ensembl"/>
        </authorList>
    </citation>
    <scope>IDENTIFICATION</scope>
</reference>
<dbReference type="STRING" id="244447.ENSCSEP00000008827"/>
<keyword evidence="3" id="KW-0805">Transcription regulation</keyword>
<feature type="region of interest" description="Disordered" evidence="7">
    <location>
        <begin position="384"/>
        <end position="534"/>
    </location>
</feature>
<dbReference type="GO" id="GO:0006368">
    <property type="term" value="P:transcription elongation by RNA polymerase II"/>
    <property type="evidence" value="ECO:0007669"/>
    <property type="project" value="InterPro"/>
</dbReference>
<keyword evidence="5" id="KW-0539">Nucleus</keyword>
<name>A0A3P8V2P2_CYNSE</name>
<organism evidence="10 11">
    <name type="scientific">Cynoglossus semilaevis</name>
    <name type="common">Tongue sole</name>
    <dbReference type="NCBI Taxonomy" id="244447"/>
    <lineage>
        <taxon>Eukaryota</taxon>
        <taxon>Metazoa</taxon>
        <taxon>Chordata</taxon>
        <taxon>Craniata</taxon>
        <taxon>Vertebrata</taxon>
        <taxon>Euteleostomi</taxon>
        <taxon>Actinopterygii</taxon>
        <taxon>Neopterygii</taxon>
        <taxon>Teleostei</taxon>
        <taxon>Neoteleostei</taxon>
        <taxon>Acanthomorphata</taxon>
        <taxon>Carangaria</taxon>
        <taxon>Pleuronectiformes</taxon>
        <taxon>Pleuronectoidei</taxon>
        <taxon>Cynoglossidae</taxon>
        <taxon>Cynoglossinae</taxon>
        <taxon>Cynoglossus</taxon>
    </lineage>
</organism>
<dbReference type="SUPFAM" id="SSF46785">
    <property type="entry name" value="Winged helix' DNA-binding domain"/>
    <property type="match status" value="1"/>
</dbReference>
<feature type="region of interest" description="Disordered" evidence="7">
    <location>
        <begin position="326"/>
        <end position="354"/>
    </location>
</feature>
<dbReference type="Gene3D" id="1.10.10.2670">
    <property type="entry name" value="E3 ubiquitin-protein ligase"/>
    <property type="match status" value="1"/>
</dbReference>
<feature type="compositionally biased region" description="Basic and acidic residues" evidence="7">
    <location>
        <begin position="503"/>
        <end position="534"/>
    </location>
</feature>
<dbReference type="Ensembl" id="ENSCSET00000008924.1">
    <property type="protein sequence ID" value="ENSCSEP00000008827.1"/>
    <property type="gene ID" value="ENSCSEG00000005649.1"/>
</dbReference>
<dbReference type="OrthoDB" id="6284217at2759"/>
<feature type="chain" id="PRO_5018011148" evidence="8">
    <location>
        <begin position="23"/>
        <end position="692"/>
    </location>
</feature>
<evidence type="ECO:0000256" key="3">
    <source>
        <dbReference type="ARBA" id="ARBA00023015"/>
    </source>
</evidence>
<keyword evidence="8" id="KW-0732">Signal</keyword>
<dbReference type="RefSeq" id="XP_024909733.1">
    <property type="nucleotide sequence ID" value="XM_025053965.1"/>
</dbReference>
<feature type="signal peptide" evidence="8">
    <location>
        <begin position="1"/>
        <end position="22"/>
    </location>
</feature>
<sequence length="692" mass="77228">MRGASLLLRLFIIAFIEYSLKSVGSSRFTTVCVRARGGNGSKMAALKEEQCYGLSCGRVSNGSNVSVFHVKLTDSALRAFEGYQSSKVLSLQPLIRFNGNQGKISIPRSENSSELQSFTFYLSNVGRDNPQGSFDCIQQYITSEGSIQLDCLGGIQDKITVCATDDSYQKARENMAQAEEESRSRSAIVIKPGGRYLGKKVQIRKPASVVSDIAPLRRTSRPVIISSSNIKKSATQHRPLRERLIHLLALKPYKKPELILRLQKDGLSPLDKDSLDSHLQQVANLSGRDSTFTLKDFLFKEVQKDWPGYTEGDQQLLTRILFRKQCQTQNSSAPPPESPPKELASSSPSQKRPAADFIDPLINKKPRISHLASKAATAALNGKLNASNGRGETGGGQADAVPMSDSGTTSSSQHLPMLDIPRPFEALSDVSNDSSHNGRDCDPQESAVSERLSQPLSQFSTALTTPSISTSSSGHSLLDGTRDKSLVSCNSKSRKKSKKHKEKEKSKEKERKSKDKGRVPEINQEKVEERKSCDEHVPKLNKACEMSLKNLKSNSISQKSTDLNGMCNRTGIPSSVPEVAEYLVVYTVIDSPEQRQRYKNDFNAEYSEYRGLHARIESITRQFTVLDNELKQLQQGTEKYKTIHNQILQEYHKIKKTNPNYNQDKNRCEYLHKKLAHIKRLIAEYDQQQLEK</sequence>
<dbReference type="Pfam" id="PF10390">
    <property type="entry name" value="ELL"/>
    <property type="match status" value="1"/>
</dbReference>
<dbReference type="GeneID" id="103376634"/>
<evidence type="ECO:0000256" key="6">
    <source>
        <dbReference type="PROSITE-ProRule" id="PRU01324"/>
    </source>
</evidence>
<evidence type="ECO:0000256" key="5">
    <source>
        <dbReference type="ARBA" id="ARBA00023242"/>
    </source>
</evidence>
<feature type="compositionally biased region" description="Basic residues" evidence="7">
    <location>
        <begin position="492"/>
        <end position="502"/>
    </location>
</feature>
<dbReference type="InterPro" id="IPR010844">
    <property type="entry name" value="Occludin_ELL"/>
</dbReference>
<reference evidence="10" key="2">
    <citation type="submission" date="2025-08" db="UniProtKB">
        <authorList>
            <consortium name="Ensembl"/>
        </authorList>
    </citation>
    <scope>IDENTIFICATION</scope>
</reference>
<dbReference type="GeneTree" id="ENSGT00940000155914"/>
<evidence type="ECO:0000259" key="9">
    <source>
        <dbReference type="PROSITE" id="PS51980"/>
    </source>
</evidence>
<dbReference type="Pfam" id="PF07303">
    <property type="entry name" value="Occludin_ELL"/>
    <property type="match status" value="1"/>
</dbReference>
<dbReference type="InterPro" id="IPR042065">
    <property type="entry name" value="E3_ELL-like"/>
</dbReference>